<dbReference type="Proteomes" id="UP000636709">
    <property type="component" value="Unassembled WGS sequence"/>
</dbReference>
<dbReference type="InterPro" id="IPR053781">
    <property type="entry name" value="F-box_AtFBL13-like"/>
</dbReference>
<dbReference type="SUPFAM" id="SSF52047">
    <property type="entry name" value="RNI-like"/>
    <property type="match status" value="1"/>
</dbReference>
<comment type="caution">
    <text evidence="3">The sequence shown here is derived from an EMBL/GenBank/DDBJ whole genome shotgun (WGS) entry which is preliminary data.</text>
</comment>
<evidence type="ECO:0000259" key="2">
    <source>
        <dbReference type="PROSITE" id="PS50181"/>
    </source>
</evidence>
<evidence type="ECO:0000256" key="1">
    <source>
        <dbReference type="SAM" id="MobiDB-lite"/>
    </source>
</evidence>
<dbReference type="Gene3D" id="1.20.1280.50">
    <property type="match status" value="1"/>
</dbReference>
<keyword evidence="4" id="KW-1185">Reference proteome</keyword>
<evidence type="ECO:0000313" key="3">
    <source>
        <dbReference type="EMBL" id="KAF8698504.1"/>
    </source>
</evidence>
<dbReference type="InterPro" id="IPR001810">
    <property type="entry name" value="F-box_dom"/>
</dbReference>
<evidence type="ECO:0000313" key="4">
    <source>
        <dbReference type="Proteomes" id="UP000636709"/>
    </source>
</evidence>
<organism evidence="3 4">
    <name type="scientific">Digitaria exilis</name>
    <dbReference type="NCBI Taxonomy" id="1010633"/>
    <lineage>
        <taxon>Eukaryota</taxon>
        <taxon>Viridiplantae</taxon>
        <taxon>Streptophyta</taxon>
        <taxon>Embryophyta</taxon>
        <taxon>Tracheophyta</taxon>
        <taxon>Spermatophyta</taxon>
        <taxon>Magnoliopsida</taxon>
        <taxon>Liliopsida</taxon>
        <taxon>Poales</taxon>
        <taxon>Poaceae</taxon>
        <taxon>PACMAD clade</taxon>
        <taxon>Panicoideae</taxon>
        <taxon>Panicodae</taxon>
        <taxon>Paniceae</taxon>
        <taxon>Anthephorinae</taxon>
        <taxon>Digitaria</taxon>
    </lineage>
</organism>
<dbReference type="InterPro" id="IPR032675">
    <property type="entry name" value="LRR_dom_sf"/>
</dbReference>
<dbReference type="PANTHER" id="PTHR32141:SF160">
    <property type="entry name" value="F-BOX DOMAIN-CONTAINING PROTEIN"/>
    <property type="match status" value="1"/>
</dbReference>
<dbReference type="Pfam" id="PF00646">
    <property type="entry name" value="F-box"/>
    <property type="match status" value="1"/>
</dbReference>
<dbReference type="InterPro" id="IPR055302">
    <property type="entry name" value="F-box_dom-containing"/>
</dbReference>
<dbReference type="InterPro" id="IPR055411">
    <property type="entry name" value="LRR_FXL15/At3g58940/PEG3-like"/>
</dbReference>
<dbReference type="SUPFAM" id="SSF81383">
    <property type="entry name" value="F-box domain"/>
    <property type="match status" value="1"/>
</dbReference>
<accession>A0A835ELF9</accession>
<dbReference type="PANTHER" id="PTHR32141">
    <property type="match status" value="1"/>
</dbReference>
<dbReference type="Pfam" id="PF24758">
    <property type="entry name" value="LRR_At5g56370"/>
    <property type="match status" value="1"/>
</dbReference>
<sequence length="310" mass="34717">MGDDAIANRQHHQELPLGGGGGEDGSPDLISRLPDEVLGDIISLLSIRDGARTQAISRRWRPLWRAAPLNLKVYGVLSSESKGVVTKILSEHTGPVRCFHLHDFELHGCYDYAMLDGWLRSRALTGLREQEIYFRYWWSQQPKPMPPSALRIAPTLCVAWFAFCEFPSELPPALGFPHLKKLSLRHVSVSEDALHNLLSGCSVLEILLLEDNVGFGRLRISSRTLRMIGVSHIKFQELVIADAARLEGLFLLLYARVQATIRIRAIQAPKLEKLGLLSPGISRLEFGKTVFRVAMKLLSSNVHLFLCPRS</sequence>
<dbReference type="EMBL" id="JACEFO010001864">
    <property type="protein sequence ID" value="KAF8698504.1"/>
    <property type="molecule type" value="Genomic_DNA"/>
</dbReference>
<protein>
    <recommendedName>
        <fullName evidence="2">F-box domain-containing protein</fullName>
    </recommendedName>
</protein>
<dbReference type="OrthoDB" id="584579at2759"/>
<dbReference type="CDD" id="cd22160">
    <property type="entry name" value="F-box_AtFBL13-like"/>
    <property type="match status" value="1"/>
</dbReference>
<feature type="domain" description="F-box" evidence="2">
    <location>
        <begin position="27"/>
        <end position="63"/>
    </location>
</feature>
<name>A0A835ELF9_9POAL</name>
<proteinExistence type="predicted"/>
<dbReference type="InterPro" id="IPR036047">
    <property type="entry name" value="F-box-like_dom_sf"/>
</dbReference>
<reference evidence="3" key="1">
    <citation type="submission" date="2020-07" db="EMBL/GenBank/DDBJ databases">
        <title>Genome sequence and genetic diversity analysis of an under-domesticated orphan crop, white fonio (Digitaria exilis).</title>
        <authorList>
            <person name="Bennetzen J.L."/>
            <person name="Chen S."/>
            <person name="Ma X."/>
            <person name="Wang X."/>
            <person name="Yssel A.E.J."/>
            <person name="Chaluvadi S.R."/>
            <person name="Johnson M."/>
            <person name="Gangashetty P."/>
            <person name="Hamidou F."/>
            <person name="Sanogo M.D."/>
            <person name="Zwaenepoel A."/>
            <person name="Wallace J."/>
            <person name="Van De Peer Y."/>
            <person name="Van Deynze A."/>
        </authorList>
    </citation>
    <scope>NUCLEOTIDE SEQUENCE</scope>
    <source>
        <tissue evidence="3">Leaves</tissue>
    </source>
</reference>
<feature type="region of interest" description="Disordered" evidence="1">
    <location>
        <begin position="1"/>
        <end position="29"/>
    </location>
</feature>
<dbReference type="Gene3D" id="3.80.10.10">
    <property type="entry name" value="Ribonuclease Inhibitor"/>
    <property type="match status" value="1"/>
</dbReference>
<gene>
    <name evidence="3" type="ORF">HU200_035248</name>
</gene>
<dbReference type="PROSITE" id="PS50181">
    <property type="entry name" value="FBOX"/>
    <property type="match status" value="1"/>
</dbReference>
<dbReference type="AlphaFoldDB" id="A0A835ELF9"/>